<evidence type="ECO:0000256" key="5">
    <source>
        <dbReference type="SAM" id="SignalP"/>
    </source>
</evidence>
<keyword evidence="2" id="KW-0472">Membrane</keyword>
<evidence type="ECO:0000256" key="4">
    <source>
        <dbReference type="ARBA" id="ARBA00023288"/>
    </source>
</evidence>
<reference evidence="8" key="1">
    <citation type="submission" date="2015-06" db="EMBL/GenBank/DDBJ databases">
        <authorList>
            <person name="Urmite Genomes"/>
        </authorList>
    </citation>
    <scope>NUCLEOTIDE SEQUENCE [LARGE SCALE GENOMIC DNA]</scope>
    <source>
        <strain evidence="8">CSUR P1867</strain>
    </source>
</reference>
<keyword evidence="1 5" id="KW-0732">Signal</keyword>
<evidence type="ECO:0000256" key="2">
    <source>
        <dbReference type="ARBA" id="ARBA00023136"/>
    </source>
</evidence>
<sequence precursor="true">MKLLLKSIAFTVSFLSAGFAMADNVDDITKVSYTCENNQIMEVVYINTEKDSYAIINQMNEMIPMKIMKMASGANYEAINKNYTYKLYTKGDNADLVEGKDKPVLSGCKAS</sequence>
<evidence type="ECO:0000256" key="3">
    <source>
        <dbReference type="ARBA" id="ARBA00023139"/>
    </source>
</evidence>
<dbReference type="AlphaFoldDB" id="A0A0G4PZF2"/>
<organism evidence="7 8">
    <name type="scientific">Proteus penneri</name>
    <dbReference type="NCBI Taxonomy" id="102862"/>
    <lineage>
        <taxon>Bacteria</taxon>
        <taxon>Pseudomonadati</taxon>
        <taxon>Pseudomonadota</taxon>
        <taxon>Gammaproteobacteria</taxon>
        <taxon>Enterobacterales</taxon>
        <taxon>Morganellaceae</taxon>
        <taxon>Proteus</taxon>
    </lineage>
</organism>
<dbReference type="RefSeq" id="WP_072062613.1">
    <property type="nucleotide sequence ID" value="NZ_CVRY01000001.1"/>
</dbReference>
<feature type="domain" description="C-type lysozyme inhibitor" evidence="6">
    <location>
        <begin position="33"/>
        <end position="103"/>
    </location>
</feature>
<evidence type="ECO:0000313" key="7">
    <source>
        <dbReference type="EMBL" id="CRL58995.1"/>
    </source>
</evidence>
<evidence type="ECO:0000256" key="1">
    <source>
        <dbReference type="ARBA" id="ARBA00022729"/>
    </source>
</evidence>
<dbReference type="InterPro" id="IPR036328">
    <property type="entry name" value="MliC_sf"/>
</dbReference>
<dbReference type="Proteomes" id="UP000183920">
    <property type="component" value="Unassembled WGS sequence"/>
</dbReference>
<keyword evidence="3" id="KW-0564">Palmitate</keyword>
<dbReference type="EMBL" id="CVRY01000001">
    <property type="protein sequence ID" value="CRL58995.1"/>
    <property type="molecule type" value="Genomic_DNA"/>
</dbReference>
<dbReference type="InterPro" id="IPR018660">
    <property type="entry name" value="MliC"/>
</dbReference>
<name>A0A0G4PZF2_9GAMM</name>
<feature type="signal peptide" evidence="5">
    <location>
        <begin position="1"/>
        <end position="22"/>
    </location>
</feature>
<feature type="chain" id="PRO_5005195952" evidence="5">
    <location>
        <begin position="23"/>
        <end position="111"/>
    </location>
</feature>
<keyword evidence="4" id="KW-0449">Lipoprotein</keyword>
<evidence type="ECO:0000259" key="6">
    <source>
        <dbReference type="Pfam" id="PF09864"/>
    </source>
</evidence>
<proteinExistence type="predicted"/>
<dbReference type="Gene3D" id="2.40.128.200">
    <property type="match status" value="1"/>
</dbReference>
<evidence type="ECO:0000313" key="8">
    <source>
        <dbReference type="Proteomes" id="UP000183920"/>
    </source>
</evidence>
<accession>A0A0G4PZF2</accession>
<protein>
    <submittedName>
        <fullName evidence="7">Membrane-bound lysozyme-inhibitor of c-type lysozyme</fullName>
    </submittedName>
</protein>
<dbReference type="Pfam" id="PF09864">
    <property type="entry name" value="MliC"/>
    <property type="match status" value="1"/>
</dbReference>
<dbReference type="NCBIfam" id="NF010363">
    <property type="entry name" value="PRK13791.1"/>
    <property type="match status" value="1"/>
</dbReference>
<gene>
    <name evidence="7" type="ORF">BN1804_00166</name>
</gene>
<dbReference type="SUPFAM" id="SSF141488">
    <property type="entry name" value="YdhA-like"/>
    <property type="match status" value="1"/>
</dbReference>